<feature type="transmembrane region" description="Helical" evidence="8">
    <location>
        <begin position="34"/>
        <end position="60"/>
    </location>
</feature>
<feature type="transmembrane region" description="Helical" evidence="8">
    <location>
        <begin position="90"/>
        <end position="108"/>
    </location>
</feature>
<evidence type="ECO:0000256" key="2">
    <source>
        <dbReference type="ARBA" id="ARBA00007935"/>
    </source>
</evidence>
<dbReference type="Proteomes" id="UP000325957">
    <property type="component" value="Unassembled WGS sequence"/>
</dbReference>
<feature type="transmembrane region" description="Helical" evidence="8">
    <location>
        <begin position="266"/>
        <end position="291"/>
    </location>
</feature>
<evidence type="ECO:0000313" key="9">
    <source>
        <dbReference type="EMBL" id="KAA9393200.1"/>
    </source>
</evidence>
<name>A0A5J5KVE3_9MICC</name>
<evidence type="ECO:0000313" key="10">
    <source>
        <dbReference type="Proteomes" id="UP000325957"/>
    </source>
</evidence>
<dbReference type="Pfam" id="PF01032">
    <property type="entry name" value="FecCD"/>
    <property type="match status" value="1"/>
</dbReference>
<keyword evidence="5 8" id="KW-0812">Transmembrane</keyword>
<feature type="transmembrane region" description="Helical" evidence="8">
    <location>
        <begin position="146"/>
        <end position="166"/>
    </location>
</feature>
<keyword evidence="7 8" id="KW-0472">Membrane</keyword>
<keyword evidence="10" id="KW-1185">Reference proteome</keyword>
<feature type="transmembrane region" description="Helical" evidence="8">
    <location>
        <begin position="303"/>
        <end position="325"/>
    </location>
</feature>
<keyword evidence="6 8" id="KW-1133">Transmembrane helix</keyword>
<proteinExistence type="inferred from homology"/>
<evidence type="ECO:0000256" key="4">
    <source>
        <dbReference type="ARBA" id="ARBA00022475"/>
    </source>
</evidence>
<evidence type="ECO:0000256" key="6">
    <source>
        <dbReference type="ARBA" id="ARBA00022989"/>
    </source>
</evidence>
<dbReference type="GO" id="GO:0022857">
    <property type="term" value="F:transmembrane transporter activity"/>
    <property type="evidence" value="ECO:0007669"/>
    <property type="project" value="InterPro"/>
</dbReference>
<feature type="transmembrane region" description="Helical" evidence="8">
    <location>
        <begin position="331"/>
        <end position="353"/>
    </location>
</feature>
<keyword evidence="3" id="KW-0813">Transport</keyword>
<dbReference type="InterPro" id="IPR000522">
    <property type="entry name" value="ABC_transptr_permease_BtuC"/>
</dbReference>
<dbReference type="GO" id="GO:0005886">
    <property type="term" value="C:plasma membrane"/>
    <property type="evidence" value="ECO:0007669"/>
    <property type="project" value="UniProtKB-SubCell"/>
</dbReference>
<feature type="transmembrane region" description="Helical" evidence="8">
    <location>
        <begin position="221"/>
        <end position="239"/>
    </location>
</feature>
<feature type="transmembrane region" description="Helical" evidence="8">
    <location>
        <begin position="120"/>
        <end position="140"/>
    </location>
</feature>
<comment type="similarity">
    <text evidence="2">Belongs to the binding-protein-dependent transport system permease family. FecCD subfamily.</text>
</comment>
<dbReference type="InterPro" id="IPR037294">
    <property type="entry name" value="ABC_BtuC-like"/>
</dbReference>
<dbReference type="SUPFAM" id="SSF81345">
    <property type="entry name" value="ABC transporter involved in vitamin B12 uptake, BtuC"/>
    <property type="match status" value="1"/>
</dbReference>
<sequence>MSTTRTRAGARYLPPGYWCVRLPRFGSLLLHRRTLAVVAGLSVVALLVAALTVVTGAYHLTPVEALRTLVLGTGSDLDRFIVLDQRLPRVLAALLVGAALGAAGAIFQSVSRNPLGSPDIIGFTTGAATGGLLIILLGGSVTSMTIGAGTIVGGAITALAVVLISLRRGLSGDRLVLGGIAISAILASVNDYLLSRSAIEEAEVAKAWQHGSLNAISWQPLLPLVLVAAIAIPASLLHVRNLRILELGDDTAAGVGLGLTRTRVTALTIGVALTAIAVATAGPIGFLALAAPQLARRLSRSPGVSVLASTAMGALLLIIADLAAQRVLSPFQIPVGLVTAAVGGAYLIWLLVFSRQQSARPSRSPG</sequence>
<comment type="subcellular location">
    <subcellularLocation>
        <location evidence="1">Cell membrane</location>
        <topology evidence="1">Multi-pass membrane protein</topology>
    </subcellularLocation>
</comment>
<reference evidence="9 10" key="1">
    <citation type="submission" date="2019-05" db="EMBL/GenBank/DDBJ databases">
        <title>Kocuria coralli sp. nov., a novel actinobacterium isolated from coral reef seawater.</title>
        <authorList>
            <person name="Li J."/>
        </authorList>
    </citation>
    <scope>NUCLEOTIDE SEQUENCE [LARGE SCALE GENOMIC DNA]</scope>
    <source>
        <strain evidence="9 10">SCSIO 13007</strain>
    </source>
</reference>
<comment type="caution">
    <text evidence="9">The sequence shown here is derived from an EMBL/GenBank/DDBJ whole genome shotgun (WGS) entry which is preliminary data.</text>
</comment>
<gene>
    <name evidence="9" type="ORF">FCK90_13535</name>
</gene>
<evidence type="ECO:0000256" key="8">
    <source>
        <dbReference type="SAM" id="Phobius"/>
    </source>
</evidence>
<dbReference type="Gene3D" id="1.10.3470.10">
    <property type="entry name" value="ABC transporter involved in vitamin B12 uptake, BtuC"/>
    <property type="match status" value="1"/>
</dbReference>
<evidence type="ECO:0000256" key="5">
    <source>
        <dbReference type="ARBA" id="ARBA00022692"/>
    </source>
</evidence>
<dbReference type="GO" id="GO:0033214">
    <property type="term" value="P:siderophore-iron import into cell"/>
    <property type="evidence" value="ECO:0007669"/>
    <property type="project" value="TreeGrafter"/>
</dbReference>
<evidence type="ECO:0000256" key="7">
    <source>
        <dbReference type="ARBA" id="ARBA00023136"/>
    </source>
</evidence>
<dbReference type="CDD" id="cd06550">
    <property type="entry name" value="TM_ABC_iron-siderophores_like"/>
    <property type="match status" value="1"/>
</dbReference>
<evidence type="ECO:0000256" key="1">
    <source>
        <dbReference type="ARBA" id="ARBA00004651"/>
    </source>
</evidence>
<dbReference type="RefSeq" id="WP_158034839.1">
    <property type="nucleotide sequence ID" value="NZ_ML708628.1"/>
</dbReference>
<dbReference type="EMBL" id="SZWF01000024">
    <property type="protein sequence ID" value="KAA9393200.1"/>
    <property type="molecule type" value="Genomic_DNA"/>
</dbReference>
<dbReference type="OrthoDB" id="4455417at2"/>
<dbReference type="PANTHER" id="PTHR30472">
    <property type="entry name" value="FERRIC ENTEROBACTIN TRANSPORT SYSTEM PERMEASE PROTEIN"/>
    <property type="match status" value="1"/>
</dbReference>
<dbReference type="PANTHER" id="PTHR30472:SF24">
    <property type="entry name" value="FERRIC ENTEROBACTIN TRANSPORT SYSTEM PERMEASE PROTEIN FEPG"/>
    <property type="match status" value="1"/>
</dbReference>
<evidence type="ECO:0000256" key="3">
    <source>
        <dbReference type="ARBA" id="ARBA00022448"/>
    </source>
</evidence>
<keyword evidence="4" id="KW-1003">Cell membrane</keyword>
<accession>A0A5J5KVE3</accession>
<dbReference type="AlphaFoldDB" id="A0A5J5KVE3"/>
<organism evidence="9 10">
    <name type="scientific">Kocuria coralli</name>
    <dbReference type="NCBI Taxonomy" id="1461025"/>
    <lineage>
        <taxon>Bacteria</taxon>
        <taxon>Bacillati</taxon>
        <taxon>Actinomycetota</taxon>
        <taxon>Actinomycetes</taxon>
        <taxon>Micrococcales</taxon>
        <taxon>Micrococcaceae</taxon>
        <taxon>Kocuria</taxon>
    </lineage>
</organism>
<protein>
    <submittedName>
        <fullName evidence="9">Enterobactin ABC transporter permease</fullName>
    </submittedName>
</protein>